<name>A0ABX8BK61_9ACTN</name>
<evidence type="ECO:0000256" key="1">
    <source>
        <dbReference type="SAM" id="MobiDB-lite"/>
    </source>
</evidence>
<accession>A0ABX8BK61</accession>
<organism evidence="2 3">
    <name type="scientific">Nocardiopsis changdeensis</name>
    <dbReference type="NCBI Taxonomy" id="2831969"/>
    <lineage>
        <taxon>Bacteria</taxon>
        <taxon>Bacillati</taxon>
        <taxon>Actinomycetota</taxon>
        <taxon>Actinomycetes</taxon>
        <taxon>Streptosporangiales</taxon>
        <taxon>Nocardiopsidaceae</taxon>
        <taxon>Nocardiopsis</taxon>
    </lineage>
</organism>
<reference evidence="2 3" key="1">
    <citation type="submission" date="2021-05" db="EMBL/GenBank/DDBJ databases">
        <title>Direct Submission.</title>
        <authorList>
            <person name="Li K."/>
            <person name="Gao J."/>
        </authorList>
    </citation>
    <scope>NUCLEOTIDE SEQUENCE [LARGE SCALE GENOMIC DNA]</scope>
    <source>
        <strain evidence="2 3">Mg02</strain>
    </source>
</reference>
<dbReference type="RefSeq" id="WP_220563841.1">
    <property type="nucleotide sequence ID" value="NZ_CP074133.1"/>
</dbReference>
<sequence>MKFELVEPADWEDPPQAAHDEPEPVPAAGPIRVAAGHARERFRAQADALQATLGRMWEVITSAQARQPVVLPADAVTPANFRPGAFSSRDA</sequence>
<dbReference type="EMBL" id="CP074133">
    <property type="protein sequence ID" value="QUX22625.1"/>
    <property type="molecule type" value="Genomic_DNA"/>
</dbReference>
<evidence type="ECO:0000313" key="2">
    <source>
        <dbReference type="EMBL" id="QUX22625.1"/>
    </source>
</evidence>
<gene>
    <name evidence="2" type="ORF">KGD84_30760</name>
</gene>
<protein>
    <submittedName>
        <fullName evidence="2">Uncharacterized protein</fullName>
    </submittedName>
</protein>
<evidence type="ECO:0000313" key="3">
    <source>
        <dbReference type="Proteomes" id="UP000676079"/>
    </source>
</evidence>
<keyword evidence="3" id="KW-1185">Reference proteome</keyword>
<proteinExistence type="predicted"/>
<dbReference type="Proteomes" id="UP000676079">
    <property type="component" value="Chromosome"/>
</dbReference>
<feature type="region of interest" description="Disordered" evidence="1">
    <location>
        <begin position="1"/>
        <end position="27"/>
    </location>
</feature>